<feature type="transmembrane region" description="Helical" evidence="1">
    <location>
        <begin position="305"/>
        <end position="330"/>
    </location>
</feature>
<evidence type="ECO:0000256" key="1">
    <source>
        <dbReference type="SAM" id="Phobius"/>
    </source>
</evidence>
<protein>
    <recommendedName>
        <fullName evidence="4">Peptide zinc metalloprotease protein</fullName>
    </recommendedName>
</protein>
<sequence>MTVTFHELGVRHDGDEWIVGRVDSGDFVAVPEEGLRVIRLLQDGMDREQARTHLLAETGADLDVADFVADLVAAGLVAGVAGRPVPSPPPVRPSLPWLRPRHLGWALHPVAHLALLVPIATGVACLVARPSIFPAWEAALWTDHTAVVLLTWAAVLWLATGLHELGHLVTARAAGVPARIALGTRLQFLVAQTDVSGVWVAPRRVRVTVYLSGTVLDLAVCGLALTWAYFAGPHPLATWVVLIQVVRVAAQLLVFMRTDLYFLLQDLTGCRNLYGDGGVYLRGLLRGRRGTLAGLPPRERTVVRLYAALQSTGTLACLAFAVLVTLPLVLTVLLQSVRHLVRAESLPAMAEAVVVLALIILPDVVWARAWWRRHGDRLRRLARRLRTGRARP</sequence>
<dbReference type="EMBL" id="BAAAZP010000219">
    <property type="protein sequence ID" value="GAA3713105.1"/>
    <property type="molecule type" value="Genomic_DNA"/>
</dbReference>
<comment type="caution">
    <text evidence="2">The sequence shown here is derived from an EMBL/GenBank/DDBJ whole genome shotgun (WGS) entry which is preliminary data.</text>
</comment>
<evidence type="ECO:0008006" key="4">
    <source>
        <dbReference type="Google" id="ProtNLM"/>
    </source>
</evidence>
<keyword evidence="1" id="KW-0472">Membrane</keyword>
<feature type="transmembrane region" description="Helical" evidence="1">
    <location>
        <begin position="110"/>
        <end position="132"/>
    </location>
</feature>
<feature type="transmembrane region" description="Helical" evidence="1">
    <location>
        <begin position="138"/>
        <end position="159"/>
    </location>
</feature>
<feature type="transmembrane region" description="Helical" evidence="1">
    <location>
        <begin position="350"/>
        <end position="371"/>
    </location>
</feature>
<organism evidence="2 3">
    <name type="scientific">Nonomuraea antimicrobica</name>
    <dbReference type="NCBI Taxonomy" id="561173"/>
    <lineage>
        <taxon>Bacteria</taxon>
        <taxon>Bacillati</taxon>
        <taxon>Actinomycetota</taxon>
        <taxon>Actinomycetes</taxon>
        <taxon>Streptosporangiales</taxon>
        <taxon>Streptosporangiaceae</taxon>
        <taxon>Nonomuraea</taxon>
    </lineage>
</organism>
<keyword evidence="1" id="KW-1133">Transmembrane helix</keyword>
<reference evidence="3" key="1">
    <citation type="journal article" date="2019" name="Int. J. Syst. Evol. Microbiol.">
        <title>The Global Catalogue of Microorganisms (GCM) 10K type strain sequencing project: providing services to taxonomists for standard genome sequencing and annotation.</title>
        <authorList>
            <consortium name="The Broad Institute Genomics Platform"/>
            <consortium name="The Broad Institute Genome Sequencing Center for Infectious Disease"/>
            <person name="Wu L."/>
            <person name="Ma J."/>
        </authorList>
    </citation>
    <scope>NUCLEOTIDE SEQUENCE [LARGE SCALE GENOMIC DNA]</scope>
    <source>
        <strain evidence="3">JCM 16904</strain>
    </source>
</reference>
<evidence type="ECO:0000313" key="2">
    <source>
        <dbReference type="EMBL" id="GAA3713105.1"/>
    </source>
</evidence>
<proteinExistence type="predicted"/>
<evidence type="ECO:0000313" key="3">
    <source>
        <dbReference type="Proteomes" id="UP001500902"/>
    </source>
</evidence>
<keyword evidence="1" id="KW-0812">Transmembrane</keyword>
<accession>A0ABP7E797</accession>
<gene>
    <name evidence="2" type="ORF">GCM10022224_093290</name>
</gene>
<dbReference type="Proteomes" id="UP001500902">
    <property type="component" value="Unassembled WGS sequence"/>
</dbReference>
<dbReference type="RefSeq" id="WP_344894552.1">
    <property type="nucleotide sequence ID" value="NZ_BAAAZP010000219.1"/>
</dbReference>
<name>A0ABP7E797_9ACTN</name>
<keyword evidence="3" id="KW-1185">Reference proteome</keyword>
<feature type="transmembrane region" description="Helical" evidence="1">
    <location>
        <begin position="209"/>
        <end position="230"/>
    </location>
</feature>
<feature type="transmembrane region" description="Helical" evidence="1">
    <location>
        <begin position="236"/>
        <end position="255"/>
    </location>
</feature>